<keyword evidence="4 5" id="KW-0413">Isomerase</keyword>
<proteinExistence type="inferred from homology"/>
<organism evidence="9 10">
    <name type="scientific">Craterilacuibacter sinensis</name>
    <dbReference type="NCBI Taxonomy" id="2686017"/>
    <lineage>
        <taxon>Bacteria</taxon>
        <taxon>Pseudomonadati</taxon>
        <taxon>Pseudomonadota</taxon>
        <taxon>Betaproteobacteria</taxon>
        <taxon>Neisseriales</taxon>
        <taxon>Neisseriaceae</taxon>
        <taxon>Craterilacuibacter</taxon>
    </lineage>
</organism>
<dbReference type="Pfam" id="PF09157">
    <property type="entry name" value="TruB-C_2"/>
    <property type="match status" value="1"/>
</dbReference>
<dbReference type="RefSeq" id="WP_124734567.1">
    <property type="nucleotide sequence ID" value="NZ_WSSB01000007.1"/>
</dbReference>
<evidence type="ECO:0000259" key="8">
    <source>
        <dbReference type="Pfam" id="PF16198"/>
    </source>
</evidence>
<dbReference type="Pfam" id="PF16198">
    <property type="entry name" value="TruB_C_2"/>
    <property type="match status" value="1"/>
</dbReference>
<dbReference type="Gene3D" id="3.30.2350.10">
    <property type="entry name" value="Pseudouridine synthase"/>
    <property type="match status" value="1"/>
</dbReference>
<comment type="similarity">
    <text evidence="2 5">Belongs to the pseudouridine synthase TruB family. Type 1 subfamily.</text>
</comment>
<evidence type="ECO:0000256" key="2">
    <source>
        <dbReference type="ARBA" id="ARBA00005642"/>
    </source>
</evidence>
<feature type="domain" description="tRNA pseudouridylate synthase B C-terminal" evidence="8">
    <location>
        <begin position="181"/>
        <end position="238"/>
    </location>
</feature>
<comment type="caution">
    <text evidence="9">The sequence shown here is derived from an EMBL/GenBank/DDBJ whole genome shotgun (WGS) entry which is preliminary data.</text>
</comment>
<keyword evidence="10" id="KW-1185">Reference proteome</keyword>
<dbReference type="FunFam" id="3.30.2350.10:FF:000011">
    <property type="entry name" value="tRNA pseudouridine synthase B"/>
    <property type="match status" value="1"/>
</dbReference>
<dbReference type="InterPro" id="IPR020103">
    <property type="entry name" value="PsdUridine_synth_cat_dom_sf"/>
</dbReference>
<dbReference type="Pfam" id="PF01509">
    <property type="entry name" value="TruB_N"/>
    <property type="match status" value="1"/>
</dbReference>
<evidence type="ECO:0000256" key="4">
    <source>
        <dbReference type="ARBA" id="ARBA00023235"/>
    </source>
</evidence>
<dbReference type="HAMAP" id="MF_01080">
    <property type="entry name" value="TruB_bact"/>
    <property type="match status" value="1"/>
</dbReference>
<comment type="catalytic activity">
    <reaction evidence="1 5">
        <text>uridine(55) in tRNA = pseudouridine(55) in tRNA</text>
        <dbReference type="Rhea" id="RHEA:42532"/>
        <dbReference type="Rhea" id="RHEA-COMP:10101"/>
        <dbReference type="Rhea" id="RHEA-COMP:10102"/>
        <dbReference type="ChEBI" id="CHEBI:65314"/>
        <dbReference type="ChEBI" id="CHEBI:65315"/>
        <dbReference type="EC" id="5.4.99.25"/>
    </reaction>
</comment>
<dbReference type="InterPro" id="IPR032819">
    <property type="entry name" value="TruB_C"/>
</dbReference>
<gene>
    <name evidence="5 9" type="primary">truB</name>
    <name evidence="9" type="ORF">GQF02_09005</name>
</gene>
<dbReference type="EMBL" id="WSSB01000007">
    <property type="protein sequence ID" value="MXR37109.1"/>
    <property type="molecule type" value="Genomic_DNA"/>
</dbReference>
<name>A0A845BLK3_9NEIS</name>
<accession>A0A845BLK3</accession>
<evidence type="ECO:0000313" key="10">
    <source>
        <dbReference type="Proteomes" id="UP000467214"/>
    </source>
</evidence>
<dbReference type="Proteomes" id="UP000467214">
    <property type="component" value="Unassembled WGS sequence"/>
</dbReference>
<dbReference type="InterPro" id="IPR002501">
    <property type="entry name" value="PsdUridine_synth_N"/>
</dbReference>
<dbReference type="GO" id="GO:1990481">
    <property type="term" value="P:mRNA pseudouridine synthesis"/>
    <property type="evidence" value="ECO:0007669"/>
    <property type="project" value="TreeGrafter"/>
</dbReference>
<protein>
    <recommendedName>
        <fullName evidence="5">tRNA pseudouridine synthase B</fullName>
        <ecNumber evidence="5">5.4.99.25</ecNumber>
    </recommendedName>
    <alternativeName>
        <fullName evidence="5">tRNA pseudouridine(55) synthase</fullName>
        <shortName evidence="5">Psi55 synthase</shortName>
    </alternativeName>
    <alternativeName>
        <fullName evidence="5">tRNA pseudouridylate synthase</fullName>
    </alternativeName>
    <alternativeName>
        <fullName evidence="5">tRNA-uridine isomerase</fullName>
    </alternativeName>
</protein>
<evidence type="ECO:0000256" key="1">
    <source>
        <dbReference type="ARBA" id="ARBA00000385"/>
    </source>
</evidence>
<dbReference type="GO" id="GO:0031119">
    <property type="term" value="P:tRNA pseudouridine synthesis"/>
    <property type="evidence" value="ECO:0007669"/>
    <property type="project" value="UniProtKB-UniRule"/>
</dbReference>
<dbReference type="SUPFAM" id="SSF55120">
    <property type="entry name" value="Pseudouridine synthase"/>
    <property type="match status" value="1"/>
</dbReference>
<dbReference type="NCBIfam" id="TIGR00431">
    <property type="entry name" value="TruB"/>
    <property type="match status" value="1"/>
</dbReference>
<evidence type="ECO:0000259" key="6">
    <source>
        <dbReference type="Pfam" id="PF01509"/>
    </source>
</evidence>
<dbReference type="GO" id="GO:0160148">
    <property type="term" value="F:tRNA pseudouridine(55) synthase activity"/>
    <property type="evidence" value="ECO:0007669"/>
    <property type="project" value="UniProtKB-EC"/>
</dbReference>
<dbReference type="InterPro" id="IPR014780">
    <property type="entry name" value="tRNA_psdUridine_synth_TruB"/>
</dbReference>
<dbReference type="InterPro" id="IPR015947">
    <property type="entry name" value="PUA-like_sf"/>
</dbReference>
<dbReference type="InterPro" id="IPR036974">
    <property type="entry name" value="PUA_sf"/>
</dbReference>
<evidence type="ECO:0000256" key="3">
    <source>
        <dbReference type="ARBA" id="ARBA00022694"/>
    </source>
</evidence>
<sequence length="306" mass="33356">MAQVRRPKLNIDGVLLLDKPLGFSSNGALQKVRWLYTAAKAGHTGVLDPLATGLLPVCFGEATKFSSFLLDADKGYRATVCFGVNTTTGDSEGEVVQQRPVSFSLDALQAVIARFTGDIEQVPPMYSALKHQGKPLYEYARQGIEIERPARKVTIFKLELESFSGNTAVINVLCSKGTYIRTLAQDMGEALGCGAHLTGLRRTQTAGFRLEDALTIEQVEAVAAEARTGLLLPVDILLTHLPEVALGEENFARFMHGQAVPSQANHVIMSRFRVYREATREFLGLAEVREEGFLHPSRLVVAKAAA</sequence>
<evidence type="ECO:0000256" key="5">
    <source>
        <dbReference type="HAMAP-Rule" id="MF_01080"/>
    </source>
</evidence>
<dbReference type="PANTHER" id="PTHR13767">
    <property type="entry name" value="TRNA-PSEUDOURIDINE SYNTHASE"/>
    <property type="match status" value="1"/>
</dbReference>
<dbReference type="SUPFAM" id="SSF88697">
    <property type="entry name" value="PUA domain-like"/>
    <property type="match status" value="1"/>
</dbReference>
<evidence type="ECO:0000313" key="9">
    <source>
        <dbReference type="EMBL" id="MXR37109.1"/>
    </source>
</evidence>
<dbReference type="GO" id="GO:0003723">
    <property type="term" value="F:RNA binding"/>
    <property type="evidence" value="ECO:0007669"/>
    <property type="project" value="InterPro"/>
</dbReference>
<dbReference type="AlphaFoldDB" id="A0A845BLK3"/>
<feature type="active site" description="Nucleophile" evidence="5">
    <location>
        <position position="48"/>
    </location>
</feature>
<feature type="domain" description="Pseudouridine synthase II N-terminal" evidence="6">
    <location>
        <begin position="33"/>
        <end position="180"/>
    </location>
</feature>
<keyword evidence="3 5" id="KW-0819">tRNA processing</keyword>
<dbReference type="PANTHER" id="PTHR13767:SF2">
    <property type="entry name" value="PSEUDOURIDYLATE SYNTHASE TRUB1"/>
    <property type="match status" value="1"/>
</dbReference>
<reference evidence="9 10" key="1">
    <citation type="submission" date="2019-12" db="EMBL/GenBank/DDBJ databases">
        <title>Neisseriaceae gen. nov. sp. Genome sequencing and assembly.</title>
        <authorList>
            <person name="Liu Z."/>
            <person name="Li A."/>
        </authorList>
    </citation>
    <scope>NUCLEOTIDE SEQUENCE [LARGE SCALE GENOMIC DNA]</scope>
    <source>
        <strain evidence="9 10">B2N2-7</strain>
    </source>
</reference>
<feature type="domain" description="tRNA pseudouridine synthase II TruB subfamily 1 C-terminal" evidence="7">
    <location>
        <begin position="242"/>
        <end position="300"/>
    </location>
</feature>
<comment type="function">
    <text evidence="5">Responsible for synthesis of pseudouridine from uracil-55 in the psi GC loop of transfer RNAs.</text>
</comment>
<dbReference type="InterPro" id="IPR015240">
    <property type="entry name" value="tRNA_sdUridine_synth_fam1_C"/>
</dbReference>
<dbReference type="Gene3D" id="2.30.130.10">
    <property type="entry name" value="PUA domain"/>
    <property type="match status" value="1"/>
</dbReference>
<dbReference type="EC" id="5.4.99.25" evidence="5"/>
<evidence type="ECO:0000259" key="7">
    <source>
        <dbReference type="Pfam" id="PF09157"/>
    </source>
</evidence>
<dbReference type="CDD" id="cd02573">
    <property type="entry name" value="PseudoU_synth_EcTruB"/>
    <property type="match status" value="1"/>
</dbReference>
<dbReference type="CDD" id="cd21152">
    <property type="entry name" value="PUA_TruB_bacterial"/>
    <property type="match status" value="1"/>
</dbReference>